<accession>A0A399IVJ3</accession>
<evidence type="ECO:0000313" key="2">
    <source>
        <dbReference type="Proteomes" id="UP000265848"/>
    </source>
</evidence>
<dbReference type="Proteomes" id="UP000265848">
    <property type="component" value="Unassembled WGS sequence"/>
</dbReference>
<name>A0A399IVJ3_9RHOB</name>
<evidence type="ECO:0000313" key="1">
    <source>
        <dbReference type="EMBL" id="RII36970.1"/>
    </source>
</evidence>
<protein>
    <submittedName>
        <fullName evidence="1">Uncharacterized protein</fullName>
    </submittedName>
</protein>
<sequence length="126" mass="14464">MFDGLGKRVVCMWFPRLGSDRVLKARPVEAPFALTLTDKNAERIYCLNAWAETLGLHRGMRFAKGARPPERFRWCGLSLITGRATGPERIAPEWWLEEESWRSGVRDCWKIDTPQTPGWGVQGEFI</sequence>
<dbReference type="EMBL" id="QWJJ01000026">
    <property type="protein sequence ID" value="RII36970.1"/>
    <property type="molecule type" value="Genomic_DNA"/>
</dbReference>
<keyword evidence="2" id="KW-1185">Reference proteome</keyword>
<organism evidence="1 2">
    <name type="scientific">Pseudooceanicola sediminis</name>
    <dbReference type="NCBI Taxonomy" id="2211117"/>
    <lineage>
        <taxon>Bacteria</taxon>
        <taxon>Pseudomonadati</taxon>
        <taxon>Pseudomonadota</taxon>
        <taxon>Alphaproteobacteria</taxon>
        <taxon>Rhodobacterales</taxon>
        <taxon>Paracoccaceae</taxon>
        <taxon>Pseudooceanicola</taxon>
    </lineage>
</organism>
<gene>
    <name evidence="1" type="ORF">DL237_19795</name>
</gene>
<dbReference type="AlphaFoldDB" id="A0A399IVJ3"/>
<reference evidence="1 2" key="1">
    <citation type="submission" date="2018-08" db="EMBL/GenBank/DDBJ databases">
        <title>Pseudooceanicola sediminis CY03 in the family Rhodobacteracea.</title>
        <authorList>
            <person name="Zhang Y.-J."/>
        </authorList>
    </citation>
    <scope>NUCLEOTIDE SEQUENCE [LARGE SCALE GENOMIC DNA]</scope>
    <source>
        <strain evidence="1 2">CY03</strain>
    </source>
</reference>
<comment type="caution">
    <text evidence="1">The sequence shown here is derived from an EMBL/GenBank/DDBJ whole genome shotgun (WGS) entry which is preliminary data.</text>
</comment>
<dbReference type="OrthoDB" id="9788640at2"/>
<proteinExistence type="predicted"/>